<evidence type="ECO:0000313" key="3">
    <source>
        <dbReference type="Proteomes" id="UP001597492"/>
    </source>
</evidence>
<feature type="transmembrane region" description="Helical" evidence="1">
    <location>
        <begin position="210"/>
        <end position="235"/>
    </location>
</feature>
<sequence length="237" mass="24865">MRSWLAEVWSRIVAAEAPPQLHGTVLLVALVAAAAAVGVPALWRILRIAVTLVHELGHAMVGMLVGRKFTGFVLNGDMSGHAVTSGPARGAERALTTWAGYPAPAIVGAALVWLGGVGWSAPALTVMLGVLLVSLVRVRSWLTLLVMLASICAVGALWWWGDDDVQAATLLAVGLVLVVGAWRHLGAVWGSRNSTSDPAVLAQLTRVPALVWNASFALVCLAATALCVLEVWPLVRP</sequence>
<dbReference type="RefSeq" id="WP_040904443.1">
    <property type="nucleotide sequence ID" value="NZ_JBHUNE010000006.1"/>
</dbReference>
<dbReference type="InterPro" id="IPR049500">
    <property type="entry name" value="Peptidase_M50B-like"/>
</dbReference>
<evidence type="ECO:0000313" key="2">
    <source>
        <dbReference type="EMBL" id="MFD2758637.1"/>
    </source>
</evidence>
<dbReference type="Proteomes" id="UP001597492">
    <property type="component" value="Unassembled WGS sequence"/>
</dbReference>
<name>A0ABW5UY47_9MICO</name>
<dbReference type="Pfam" id="PF13398">
    <property type="entry name" value="Peptidase_M50B"/>
    <property type="match status" value="1"/>
</dbReference>
<feature type="transmembrane region" description="Helical" evidence="1">
    <location>
        <begin position="105"/>
        <end position="133"/>
    </location>
</feature>
<feature type="transmembrane region" description="Helical" evidence="1">
    <location>
        <begin position="167"/>
        <end position="189"/>
    </location>
</feature>
<proteinExistence type="predicted"/>
<comment type="caution">
    <text evidence="2">The sequence shown here is derived from an EMBL/GenBank/DDBJ whole genome shotgun (WGS) entry which is preliminary data.</text>
</comment>
<keyword evidence="1" id="KW-0812">Transmembrane</keyword>
<gene>
    <name evidence="2" type="ORF">ACFSW7_09635</name>
</gene>
<keyword evidence="1" id="KW-0472">Membrane</keyword>
<reference evidence="3" key="1">
    <citation type="journal article" date="2019" name="Int. J. Syst. Evol. Microbiol.">
        <title>The Global Catalogue of Microorganisms (GCM) 10K type strain sequencing project: providing services to taxonomists for standard genome sequencing and annotation.</title>
        <authorList>
            <consortium name="The Broad Institute Genomics Platform"/>
            <consortium name="The Broad Institute Genome Sequencing Center for Infectious Disease"/>
            <person name="Wu L."/>
            <person name="Ma J."/>
        </authorList>
    </citation>
    <scope>NUCLEOTIDE SEQUENCE [LARGE SCALE GENOMIC DNA]</scope>
    <source>
        <strain evidence="3">TISTR 1514</strain>
    </source>
</reference>
<keyword evidence="3" id="KW-1185">Reference proteome</keyword>
<accession>A0ABW5UY47</accession>
<feature type="transmembrane region" description="Helical" evidence="1">
    <location>
        <begin position="21"/>
        <end position="43"/>
    </location>
</feature>
<feature type="transmembrane region" description="Helical" evidence="1">
    <location>
        <begin position="140"/>
        <end position="161"/>
    </location>
</feature>
<dbReference type="EMBL" id="JBHUNE010000006">
    <property type="protein sequence ID" value="MFD2758637.1"/>
    <property type="molecule type" value="Genomic_DNA"/>
</dbReference>
<keyword evidence="1" id="KW-1133">Transmembrane helix</keyword>
<organism evidence="2 3">
    <name type="scientific">Gulosibacter faecalis</name>
    <dbReference type="NCBI Taxonomy" id="272240"/>
    <lineage>
        <taxon>Bacteria</taxon>
        <taxon>Bacillati</taxon>
        <taxon>Actinomycetota</taxon>
        <taxon>Actinomycetes</taxon>
        <taxon>Micrococcales</taxon>
        <taxon>Microbacteriaceae</taxon>
        <taxon>Gulosibacter</taxon>
    </lineage>
</organism>
<evidence type="ECO:0000256" key="1">
    <source>
        <dbReference type="SAM" id="Phobius"/>
    </source>
</evidence>
<protein>
    <submittedName>
        <fullName evidence="2">M50 family metallopeptidase</fullName>
    </submittedName>
</protein>